<reference evidence="9" key="3">
    <citation type="submission" date="2025-09" db="UniProtKB">
        <authorList>
            <consortium name="Ensembl"/>
        </authorList>
    </citation>
    <scope>IDENTIFICATION</scope>
</reference>
<keyword evidence="4" id="KW-0969">Cilium</keyword>
<evidence type="ECO:0000313" key="10">
    <source>
        <dbReference type="Proteomes" id="UP000694400"/>
    </source>
</evidence>
<dbReference type="InterPro" id="IPR037662">
    <property type="entry name" value="CFAP68/107"/>
</dbReference>
<keyword evidence="3" id="KW-0282">Flagellum</keyword>
<proteinExistence type="predicted"/>
<name>A0A8B9QY72_ANAPL</name>
<evidence type="ECO:0000313" key="9">
    <source>
        <dbReference type="Ensembl" id="ENSAPLP00020003776.1"/>
    </source>
</evidence>
<keyword evidence="6" id="KW-0966">Cell projection</keyword>
<comment type="function">
    <text evidence="7">Microtubule inner protein (MIP) part of the dynein-decorated doublet microtubules (DMTs) in cilia axoneme, which is required for motile cilia beating.</text>
</comment>
<sequence>MPKNHFYSSLLGSFKHGERQTDRDSTSKFFQYGWRCTTNEDDYSNKTLIGNWNEERYDIQKIVQPKPLPSQYSHCFETTYSSDYSKEKHQRTRRFGREPHWFPGHQPELEPPSYKSTAQSCYMIDYRPPYGTNLFALVPDSGQEQERYSRCGENLQTMPSE</sequence>
<evidence type="ECO:0000256" key="1">
    <source>
        <dbReference type="ARBA" id="ARBA00004611"/>
    </source>
</evidence>
<evidence type="ECO:0000256" key="3">
    <source>
        <dbReference type="ARBA" id="ARBA00022846"/>
    </source>
</evidence>
<dbReference type="GO" id="GO:0030317">
    <property type="term" value="P:flagellated sperm motility"/>
    <property type="evidence" value="ECO:0007669"/>
    <property type="project" value="InterPro"/>
</dbReference>
<evidence type="ECO:0000256" key="5">
    <source>
        <dbReference type="ARBA" id="ARBA00023212"/>
    </source>
</evidence>
<reference evidence="9" key="1">
    <citation type="submission" date="2019-08" db="EMBL/GenBank/DDBJ databases">
        <title>Three high-quality genomes provides insights into domestication of ducks.</title>
        <authorList>
            <person name="Hou Z.C."/>
            <person name="Zhu F."/>
            <person name="Yin Z.T."/>
            <person name="Zhang F."/>
        </authorList>
    </citation>
    <scope>NUCLEOTIDE SEQUENCE [LARGE SCALE GENOMIC DNA]</scope>
</reference>
<evidence type="ECO:0000256" key="8">
    <source>
        <dbReference type="ARBA" id="ARBA00046435"/>
    </source>
</evidence>
<dbReference type="GO" id="GO:0005930">
    <property type="term" value="C:axoneme"/>
    <property type="evidence" value="ECO:0007669"/>
    <property type="project" value="UniProtKB-ARBA"/>
</dbReference>
<dbReference type="InterPro" id="IPR009524">
    <property type="entry name" value="CFAP68"/>
</dbReference>
<dbReference type="PANTHER" id="PTHR31180:SF3">
    <property type="entry name" value="EXPRESSED SEQUENCE EH456644"/>
    <property type="match status" value="1"/>
</dbReference>
<evidence type="ECO:0000256" key="7">
    <source>
        <dbReference type="ARBA" id="ARBA00035003"/>
    </source>
</evidence>
<dbReference type="GO" id="GO:0005634">
    <property type="term" value="C:nucleus"/>
    <property type="evidence" value="ECO:0007669"/>
    <property type="project" value="InterPro"/>
</dbReference>
<evidence type="ECO:0000256" key="4">
    <source>
        <dbReference type="ARBA" id="ARBA00023069"/>
    </source>
</evidence>
<comment type="subunit">
    <text evidence="8">Microtubule inner protein component of sperm flagellar doublet microtubules.</text>
</comment>
<keyword evidence="2" id="KW-0963">Cytoplasm</keyword>
<dbReference type="PANTHER" id="PTHR31180">
    <property type="entry name" value="CILIA- AND FLAGELLA-ASSOCIATED PROTEIN 107-RELATED"/>
    <property type="match status" value="1"/>
</dbReference>
<comment type="subcellular location">
    <subcellularLocation>
        <location evidence="1">Cytoplasm</location>
        <location evidence="1">Cytoskeleton</location>
        <location evidence="1">Flagellum axoneme</location>
    </subcellularLocation>
</comment>
<keyword evidence="5" id="KW-0206">Cytoskeleton</keyword>
<dbReference type="Ensembl" id="ENSAPLT00020004064.1">
    <property type="protein sequence ID" value="ENSAPLP00020003776.1"/>
    <property type="gene ID" value="ENSAPLG00020002796.1"/>
</dbReference>
<accession>A0A8B9QY72</accession>
<organism evidence="9 10">
    <name type="scientific">Anas platyrhynchos</name>
    <name type="common">Mallard</name>
    <name type="synonym">Anas boschas</name>
    <dbReference type="NCBI Taxonomy" id="8839"/>
    <lineage>
        <taxon>Eukaryota</taxon>
        <taxon>Metazoa</taxon>
        <taxon>Chordata</taxon>
        <taxon>Craniata</taxon>
        <taxon>Vertebrata</taxon>
        <taxon>Euteleostomi</taxon>
        <taxon>Archelosauria</taxon>
        <taxon>Archosauria</taxon>
        <taxon>Dinosauria</taxon>
        <taxon>Saurischia</taxon>
        <taxon>Theropoda</taxon>
        <taxon>Coelurosauria</taxon>
        <taxon>Aves</taxon>
        <taxon>Neognathae</taxon>
        <taxon>Galloanserae</taxon>
        <taxon>Anseriformes</taxon>
        <taxon>Anatidae</taxon>
        <taxon>Anatinae</taxon>
        <taxon>Anas</taxon>
    </lineage>
</organism>
<evidence type="ECO:0000256" key="6">
    <source>
        <dbReference type="ARBA" id="ARBA00023273"/>
    </source>
</evidence>
<dbReference type="AlphaFoldDB" id="A0A8B9QY72"/>
<dbReference type="Pfam" id="PF06608">
    <property type="entry name" value="CFAP68"/>
    <property type="match status" value="1"/>
</dbReference>
<protein>
    <submittedName>
        <fullName evidence="9">Chromosome 11 open reading frame 1</fullName>
    </submittedName>
</protein>
<dbReference type="Proteomes" id="UP000694400">
    <property type="component" value="Chromosome 23"/>
</dbReference>
<evidence type="ECO:0000256" key="2">
    <source>
        <dbReference type="ARBA" id="ARBA00022490"/>
    </source>
</evidence>
<reference evidence="9" key="2">
    <citation type="submission" date="2025-08" db="UniProtKB">
        <authorList>
            <consortium name="Ensembl"/>
        </authorList>
    </citation>
    <scope>IDENTIFICATION</scope>
</reference>